<dbReference type="AlphaFoldDB" id="A0A0F9PZL8"/>
<organism evidence="2">
    <name type="scientific">marine sediment metagenome</name>
    <dbReference type="NCBI Taxonomy" id="412755"/>
    <lineage>
        <taxon>unclassified sequences</taxon>
        <taxon>metagenomes</taxon>
        <taxon>ecological metagenomes</taxon>
    </lineage>
</organism>
<feature type="compositionally biased region" description="Basic and acidic residues" evidence="1">
    <location>
        <begin position="421"/>
        <end position="432"/>
    </location>
</feature>
<evidence type="ECO:0008006" key="3">
    <source>
        <dbReference type="Google" id="ProtNLM"/>
    </source>
</evidence>
<comment type="caution">
    <text evidence="2">The sequence shown here is derived from an EMBL/GenBank/DDBJ whole genome shotgun (WGS) entry which is preliminary data.</text>
</comment>
<evidence type="ECO:0000256" key="1">
    <source>
        <dbReference type="SAM" id="MobiDB-lite"/>
    </source>
</evidence>
<evidence type="ECO:0000313" key="2">
    <source>
        <dbReference type="EMBL" id="KKN06471.1"/>
    </source>
</evidence>
<dbReference type="EMBL" id="LAZR01004687">
    <property type="protein sequence ID" value="KKN06471.1"/>
    <property type="molecule type" value="Genomic_DNA"/>
</dbReference>
<proteinExistence type="predicted"/>
<dbReference type="Pfam" id="PF06074">
    <property type="entry name" value="Portal_Mu"/>
    <property type="match status" value="1"/>
</dbReference>
<dbReference type="InterPro" id="IPR009279">
    <property type="entry name" value="Portal_Mu"/>
</dbReference>
<name>A0A0F9PZL8_9ZZZZ</name>
<feature type="compositionally biased region" description="Polar residues" evidence="1">
    <location>
        <begin position="434"/>
        <end position="448"/>
    </location>
</feature>
<gene>
    <name evidence="2" type="ORF">LCGC14_1076880</name>
</gene>
<sequence>MATNQKPKAKPLSPRKSTTGLNIWGGRIMEDYLPELRGKAGIAVFNEMRKGNPIAGGFIRAIEMAFRSVTWIDIPYVNDEEGMKRAAFLTSVRKDMRDPWAVIMANATTVLPFGHAPFEITFKHRNGKKGKQTSEFSDGKIGLENLDLISQDTIERWETEQNSSDVIAIIQRPAPTFKEITIPMEKVVNFRLRTEKDNPEGESIFRQAYRPWYFMNNLEAIEGISLERTGAGIPLIVLPQNATTIKDKGAESDEQAAIEIVKQVRVDEQGGIVLFHDWEFRLARPEGRVDPDLFDLAIKRHRSNMLISVLAAFLEFGTARVGSFALAQQSRSFFEVALEGYVSIIEETFNKKVIPLLFELNGIVDGKYPKLTHTTVGDPELQVLSQYITTLTQSGYLTPDPVLRDYLRDVARLPKGASVSERQERGREKEEELSPQQQVNSGNGQFPTPTEEDGDGPSRQELRRIARAMADDEGDK</sequence>
<accession>A0A0F9PZL8</accession>
<feature type="region of interest" description="Disordered" evidence="1">
    <location>
        <begin position="415"/>
        <end position="476"/>
    </location>
</feature>
<protein>
    <recommendedName>
        <fullName evidence="3">Portal protein</fullName>
    </recommendedName>
</protein>
<reference evidence="2" key="1">
    <citation type="journal article" date="2015" name="Nature">
        <title>Complex archaea that bridge the gap between prokaryotes and eukaryotes.</title>
        <authorList>
            <person name="Spang A."/>
            <person name="Saw J.H."/>
            <person name="Jorgensen S.L."/>
            <person name="Zaremba-Niedzwiedzka K."/>
            <person name="Martijn J."/>
            <person name="Lind A.E."/>
            <person name="van Eijk R."/>
            <person name="Schleper C."/>
            <person name="Guy L."/>
            <person name="Ettema T.J."/>
        </authorList>
    </citation>
    <scope>NUCLEOTIDE SEQUENCE</scope>
</reference>